<sequence>MERLTEIGDGEADSPYYWRDNVAIVSVGIDIGSSTSHLSFSRLKLRRELLGLSSRFVVVERVLLWASDITLTPYTREGELIDAAAIGAFVADCYTHAGLARTDVDTGVVILTGQALKRENSRAIADAVSARAGDFVCVAAGDHFEAVLSAYGSGAVELSKQTGEGVLCVDIGGGTTKFSLSRAGEVVRTGILSVGARLVSWDVERRVVTAVAGELDAWWPAAQRPVAGKPIGADQERALAAAAVDAILAAATGRVGTLDPAVVIPGSDFREMDAARLVTFSGGVAEYVFDRQDGDFGDLGRAIGQRVRQRLGAALPGARLAVTGGGIRATVAGASQYSVQVSGNTVSASAAVDLPLRNVPVLHPRIPVRTTSPGDVAGAVMAELELRDGDAAGAVALSLRIGDLPAYPRLRALAEGVATGLDRFGLAAGAPVVVLTDKDVGRSIGRILFVELGVRRPIVCLDSLVLEELDFVDIGRQLLPAGVYPVVVKSLLFSPRVSTVAA</sequence>
<proteinExistence type="predicted"/>
<dbReference type="Proteomes" id="UP001501570">
    <property type="component" value="Unassembled WGS sequence"/>
</dbReference>
<evidence type="ECO:0000313" key="1">
    <source>
        <dbReference type="EMBL" id="GAA5199997.1"/>
    </source>
</evidence>
<reference evidence="2" key="1">
    <citation type="journal article" date="2019" name="Int. J. Syst. Evol. Microbiol.">
        <title>The Global Catalogue of Microorganisms (GCM) 10K type strain sequencing project: providing services to taxonomists for standard genome sequencing and annotation.</title>
        <authorList>
            <consortium name="The Broad Institute Genomics Platform"/>
            <consortium name="The Broad Institute Genome Sequencing Center for Infectious Disease"/>
            <person name="Wu L."/>
            <person name="Ma J."/>
        </authorList>
    </citation>
    <scope>NUCLEOTIDE SEQUENCE [LARGE SCALE GENOMIC DNA]</scope>
    <source>
        <strain evidence="2">JCM 18304</strain>
    </source>
</reference>
<dbReference type="EMBL" id="BAABJQ010000040">
    <property type="protein sequence ID" value="GAA5199997.1"/>
    <property type="molecule type" value="Genomic_DNA"/>
</dbReference>
<dbReference type="RefSeq" id="WP_345638243.1">
    <property type="nucleotide sequence ID" value="NZ_BAABJQ010000040.1"/>
</dbReference>
<dbReference type="InterPro" id="IPR009377">
    <property type="entry name" value="EutA"/>
</dbReference>
<gene>
    <name evidence="1" type="primary">eutA_3</name>
    <name evidence="1" type="ORF">GCM10023322_76900</name>
</gene>
<dbReference type="Pfam" id="PF06277">
    <property type="entry name" value="EutA"/>
    <property type="match status" value="1"/>
</dbReference>
<organism evidence="1 2">
    <name type="scientific">Rugosimonospora acidiphila</name>
    <dbReference type="NCBI Taxonomy" id="556531"/>
    <lineage>
        <taxon>Bacteria</taxon>
        <taxon>Bacillati</taxon>
        <taxon>Actinomycetota</taxon>
        <taxon>Actinomycetes</taxon>
        <taxon>Micromonosporales</taxon>
        <taxon>Micromonosporaceae</taxon>
        <taxon>Rugosimonospora</taxon>
    </lineage>
</organism>
<name>A0ABP9SQC3_9ACTN</name>
<dbReference type="SUPFAM" id="SSF53067">
    <property type="entry name" value="Actin-like ATPase domain"/>
    <property type="match status" value="1"/>
</dbReference>
<evidence type="ECO:0000313" key="2">
    <source>
        <dbReference type="Proteomes" id="UP001501570"/>
    </source>
</evidence>
<keyword evidence="2" id="KW-1185">Reference proteome</keyword>
<protein>
    <submittedName>
        <fullName evidence="1">Ethanolamine ammonia-lyase reactivating factor EutA</fullName>
    </submittedName>
</protein>
<accession>A0ABP9SQC3</accession>
<dbReference type="PIRSF" id="PIRSF012293">
    <property type="entry name" value="EutA"/>
    <property type="match status" value="1"/>
</dbReference>
<comment type="caution">
    <text evidence="1">The sequence shown here is derived from an EMBL/GenBank/DDBJ whole genome shotgun (WGS) entry which is preliminary data.</text>
</comment>
<dbReference type="InterPro" id="IPR043129">
    <property type="entry name" value="ATPase_NBD"/>
</dbReference>
<dbReference type="Gene3D" id="3.30.420.40">
    <property type="match status" value="1"/>
</dbReference>